<dbReference type="STRING" id="1798661.A3D65_00460"/>
<feature type="binding site" evidence="9">
    <location>
        <position position="474"/>
    </location>
    <ligand>
        <name>K(+)</name>
        <dbReference type="ChEBI" id="CHEBI:29103"/>
        <note>ligand shared between two tetrameric partners</note>
    </ligand>
</feature>
<keyword evidence="9" id="KW-0658">Purine biosynthesis</keyword>
<dbReference type="CDD" id="cd00381">
    <property type="entry name" value="IMPDH"/>
    <property type="match status" value="1"/>
</dbReference>
<feature type="active site" description="Thioimidate intermediate" evidence="9">
    <location>
        <position position="306"/>
    </location>
</feature>
<feature type="binding site" description="in other chain" evidence="9 11">
    <location>
        <position position="303"/>
    </location>
    <ligand>
        <name>K(+)</name>
        <dbReference type="ChEBI" id="CHEBI:29103"/>
        <note>ligand shared between two tetrameric partners</note>
    </ligand>
</feature>
<keyword evidence="3 9" id="KW-0479">Metal-binding</keyword>
<dbReference type="GO" id="GO:0006183">
    <property type="term" value="P:GTP biosynthetic process"/>
    <property type="evidence" value="ECO:0007669"/>
    <property type="project" value="TreeGrafter"/>
</dbReference>
<evidence type="ECO:0000256" key="14">
    <source>
        <dbReference type="SAM" id="MobiDB-lite"/>
    </source>
</evidence>
<feature type="active site" description="Proton acceptor" evidence="9">
    <location>
        <position position="400"/>
    </location>
</feature>
<dbReference type="AlphaFoldDB" id="A0A1G2D8A9"/>
<evidence type="ECO:0000256" key="4">
    <source>
        <dbReference type="ARBA" id="ARBA00022737"/>
    </source>
</evidence>
<dbReference type="EC" id="1.1.1.205" evidence="9"/>
<keyword evidence="8 12" id="KW-0129">CBS domain</keyword>
<dbReference type="InterPro" id="IPR046342">
    <property type="entry name" value="CBS_dom_sf"/>
</dbReference>
<evidence type="ECO:0000313" key="16">
    <source>
        <dbReference type="EMBL" id="OGZ09849.1"/>
    </source>
</evidence>
<dbReference type="Pfam" id="PF00478">
    <property type="entry name" value="IMPDH"/>
    <property type="match status" value="1"/>
</dbReference>
<feature type="binding site" evidence="9">
    <location>
        <position position="473"/>
    </location>
    <ligand>
        <name>K(+)</name>
        <dbReference type="ChEBI" id="CHEBI:29103"/>
        <note>ligand shared between two tetrameric partners</note>
    </ligand>
</feature>
<dbReference type="PIRSF" id="PIRSF000130">
    <property type="entry name" value="IMPDH"/>
    <property type="match status" value="1"/>
</dbReference>
<dbReference type="SUPFAM" id="SSF51412">
    <property type="entry name" value="Inosine monophosphate dehydrogenase (IMPDH)"/>
    <property type="match status" value="1"/>
</dbReference>
<feature type="binding site" evidence="9 10">
    <location>
        <begin position="299"/>
        <end position="301"/>
    </location>
    <ligand>
        <name>NAD(+)</name>
        <dbReference type="ChEBI" id="CHEBI:57540"/>
    </ligand>
</feature>
<feature type="binding site" evidence="10">
    <location>
        <begin position="248"/>
        <end position="250"/>
    </location>
    <ligand>
        <name>NAD(+)</name>
        <dbReference type="ChEBI" id="CHEBI:57540"/>
    </ligand>
</feature>
<comment type="caution">
    <text evidence="16">The sequence shown here is derived from an EMBL/GenBank/DDBJ whole genome shotgun (WGS) entry which is preliminary data.</text>
</comment>
<reference evidence="16 17" key="1">
    <citation type="journal article" date="2016" name="Nat. Commun.">
        <title>Thousands of microbial genomes shed light on interconnected biogeochemical processes in an aquifer system.</title>
        <authorList>
            <person name="Anantharaman K."/>
            <person name="Brown C.T."/>
            <person name="Hug L.A."/>
            <person name="Sharon I."/>
            <person name="Castelle C.J."/>
            <person name="Probst A.J."/>
            <person name="Thomas B.C."/>
            <person name="Singh A."/>
            <person name="Wilkins M.J."/>
            <person name="Karaoz U."/>
            <person name="Brodie E.L."/>
            <person name="Williams K.H."/>
            <person name="Hubbard S.S."/>
            <person name="Banfield J.F."/>
        </authorList>
    </citation>
    <scope>NUCLEOTIDE SEQUENCE [LARGE SCALE GENOMIC DNA]</scope>
</reference>
<keyword evidence="4" id="KW-0677">Repeat</keyword>
<feature type="region of interest" description="Disordered" evidence="14">
    <location>
        <begin position="402"/>
        <end position="426"/>
    </location>
</feature>
<keyword evidence="5 9" id="KW-0332">GMP biosynthesis</keyword>
<dbReference type="FunFam" id="3.20.20.70:FF:000003">
    <property type="entry name" value="GMP reductase"/>
    <property type="match status" value="1"/>
</dbReference>
<dbReference type="GO" id="GO:0000166">
    <property type="term" value="F:nucleotide binding"/>
    <property type="evidence" value="ECO:0007669"/>
    <property type="project" value="UniProtKB-UniRule"/>
</dbReference>
<dbReference type="EMBL" id="MHLL01000015">
    <property type="protein sequence ID" value="OGZ09849.1"/>
    <property type="molecule type" value="Genomic_DNA"/>
</dbReference>
<dbReference type="NCBIfam" id="TIGR01302">
    <property type="entry name" value="IMP_dehydrog"/>
    <property type="match status" value="1"/>
</dbReference>
<evidence type="ECO:0000256" key="8">
    <source>
        <dbReference type="ARBA" id="ARBA00023122"/>
    </source>
</evidence>
<feature type="binding site" evidence="9">
    <location>
        <position position="475"/>
    </location>
    <ligand>
        <name>K(+)</name>
        <dbReference type="ChEBI" id="CHEBI:29103"/>
        <note>ligand shared between two tetrameric partners</note>
    </ligand>
</feature>
<dbReference type="PROSITE" id="PS51371">
    <property type="entry name" value="CBS"/>
    <property type="match status" value="2"/>
</dbReference>
<feature type="domain" description="CBS" evidence="15">
    <location>
        <begin position="155"/>
        <end position="211"/>
    </location>
</feature>
<dbReference type="InterPro" id="IPR005990">
    <property type="entry name" value="IMP_DH"/>
</dbReference>
<evidence type="ECO:0000256" key="13">
    <source>
        <dbReference type="RuleBase" id="RU003927"/>
    </source>
</evidence>
<comment type="catalytic activity">
    <reaction evidence="9">
        <text>IMP + NAD(+) + H2O = XMP + NADH + H(+)</text>
        <dbReference type="Rhea" id="RHEA:11708"/>
        <dbReference type="ChEBI" id="CHEBI:15377"/>
        <dbReference type="ChEBI" id="CHEBI:15378"/>
        <dbReference type="ChEBI" id="CHEBI:57464"/>
        <dbReference type="ChEBI" id="CHEBI:57540"/>
        <dbReference type="ChEBI" id="CHEBI:57945"/>
        <dbReference type="ChEBI" id="CHEBI:58053"/>
        <dbReference type="EC" id="1.1.1.205"/>
    </reaction>
</comment>
<dbReference type="InterPro" id="IPR013785">
    <property type="entry name" value="Aldolase_TIM"/>
</dbReference>
<dbReference type="SMART" id="SM00116">
    <property type="entry name" value="CBS"/>
    <property type="match status" value="2"/>
</dbReference>
<feature type="binding site" evidence="9">
    <location>
        <position position="419"/>
    </location>
    <ligand>
        <name>IMP</name>
        <dbReference type="ChEBI" id="CHEBI:58053"/>
    </ligand>
</feature>
<evidence type="ECO:0000256" key="3">
    <source>
        <dbReference type="ARBA" id="ARBA00022723"/>
    </source>
</evidence>
<evidence type="ECO:0000256" key="6">
    <source>
        <dbReference type="ARBA" id="ARBA00022958"/>
    </source>
</evidence>
<protein>
    <recommendedName>
        <fullName evidence="9">Inosine-5'-monophosphate dehydrogenase</fullName>
        <shortName evidence="9">IMP dehydrogenase</shortName>
        <shortName evidence="9">IMPD</shortName>
        <shortName evidence="9">IMPDH</shortName>
        <ecNumber evidence="9">1.1.1.205</ecNumber>
    </recommendedName>
</protein>
<dbReference type="SMART" id="SM01240">
    <property type="entry name" value="IMPDH"/>
    <property type="match status" value="1"/>
</dbReference>
<feature type="binding site" evidence="9">
    <location>
        <begin position="339"/>
        <end position="341"/>
    </location>
    <ligand>
        <name>IMP</name>
        <dbReference type="ChEBI" id="CHEBI:58053"/>
    </ligand>
</feature>
<evidence type="ECO:0000256" key="7">
    <source>
        <dbReference type="ARBA" id="ARBA00023002"/>
    </source>
</evidence>
<accession>A0A1G2D8A9</accession>
<evidence type="ECO:0000256" key="5">
    <source>
        <dbReference type="ARBA" id="ARBA00022749"/>
    </source>
</evidence>
<feature type="binding site" evidence="9">
    <location>
        <position position="248"/>
    </location>
    <ligand>
        <name>NAD(+)</name>
        <dbReference type="ChEBI" id="CHEBI:57540"/>
    </ligand>
</feature>
<comment type="function">
    <text evidence="9">Catalyzes the conversion of inosine 5'-phosphate (IMP) to xanthosine 5'-phosphate (XMP), the first committed and rate-limiting step in the de novo synthesis of guanine nucleotides, and therefore plays an important role in the regulation of cell growth.</text>
</comment>
<dbReference type="Proteomes" id="UP000177996">
    <property type="component" value="Unassembled WGS sequence"/>
</dbReference>
<name>A0A1G2D8A9_9BACT</name>
<feature type="binding site" evidence="9">
    <location>
        <begin position="386"/>
        <end position="390"/>
    </location>
    <ligand>
        <name>IMP</name>
        <dbReference type="ChEBI" id="CHEBI:58053"/>
    </ligand>
</feature>
<keyword evidence="9 10" id="KW-0520">NAD</keyword>
<proteinExistence type="inferred from homology"/>
<dbReference type="PANTHER" id="PTHR11911">
    <property type="entry name" value="INOSINE-5-MONOPHOSPHATE DEHYDROGENASE RELATED"/>
    <property type="match status" value="1"/>
</dbReference>
<feature type="binding site" description="in other chain" evidence="9 11">
    <location>
        <position position="301"/>
    </location>
    <ligand>
        <name>K(+)</name>
        <dbReference type="ChEBI" id="CHEBI:29103"/>
        <note>ligand shared between two tetrameric partners</note>
    </ligand>
</feature>
<comment type="caution">
    <text evidence="9">Lacks conserved residue(s) required for the propagation of feature annotation.</text>
</comment>
<comment type="pathway">
    <text evidence="9">Purine metabolism; XMP biosynthesis via de novo pathway; XMP from IMP: step 1/1.</text>
</comment>
<dbReference type="CDD" id="cd04601">
    <property type="entry name" value="CBS_pair_IMPDH"/>
    <property type="match status" value="1"/>
</dbReference>
<dbReference type="GO" id="GO:0006177">
    <property type="term" value="P:GMP biosynthetic process"/>
    <property type="evidence" value="ECO:0007669"/>
    <property type="project" value="UniProtKB-UniRule"/>
</dbReference>
<comment type="activity regulation">
    <text evidence="9">Mycophenolic acid (MPA) is a non-competitive inhibitor that prevents formation of the closed enzyme conformation by binding to the same site as the amobile flap. In contrast, mizoribine monophosphate (MZP) is a competitive inhibitor that induces the closed conformation. MPA is a potent inhibitor of mammalian IMPDHs but a poor inhibitor of the bacterial enzymes. MZP is a more potent inhibitor of bacterial IMPDH.</text>
</comment>
<dbReference type="InterPro" id="IPR000644">
    <property type="entry name" value="CBS_dom"/>
</dbReference>
<comment type="similarity">
    <text evidence="1 9 13">Belongs to the IMPDH/GMPR family.</text>
</comment>
<gene>
    <name evidence="9" type="primary">guaB</name>
    <name evidence="16" type="ORF">A3D65_00460</name>
</gene>
<feature type="binding site" evidence="9">
    <location>
        <begin position="362"/>
        <end position="363"/>
    </location>
    <ligand>
        <name>IMP</name>
        <dbReference type="ChEBI" id="CHEBI:58053"/>
    </ligand>
</feature>
<keyword evidence="7 9" id="KW-0560">Oxidoreductase</keyword>
<evidence type="ECO:0000313" key="17">
    <source>
        <dbReference type="Proteomes" id="UP000177996"/>
    </source>
</evidence>
<evidence type="ECO:0000256" key="11">
    <source>
        <dbReference type="PIRSR" id="PIRSR000130-4"/>
    </source>
</evidence>
<dbReference type="UniPathway" id="UPA00601">
    <property type="reaction ID" value="UER00295"/>
</dbReference>
<dbReference type="GO" id="GO:0003938">
    <property type="term" value="F:IMP dehydrogenase activity"/>
    <property type="evidence" value="ECO:0007669"/>
    <property type="project" value="UniProtKB-UniRule"/>
</dbReference>
<dbReference type="Pfam" id="PF00571">
    <property type="entry name" value="CBS"/>
    <property type="match status" value="2"/>
</dbReference>
<comment type="cofactor">
    <cofactor evidence="9">
        <name>K(+)</name>
        <dbReference type="ChEBI" id="CHEBI:29103"/>
    </cofactor>
</comment>
<feature type="domain" description="CBS" evidence="15">
    <location>
        <begin position="92"/>
        <end position="151"/>
    </location>
</feature>
<organism evidence="16 17">
    <name type="scientific">Candidatus Lloydbacteria bacterium RIFCSPHIGHO2_02_FULL_50_13</name>
    <dbReference type="NCBI Taxonomy" id="1798661"/>
    <lineage>
        <taxon>Bacteria</taxon>
        <taxon>Candidatus Lloydiibacteriota</taxon>
    </lineage>
</organism>
<comment type="subunit">
    <text evidence="2 9">Homotetramer.</text>
</comment>
<evidence type="ECO:0000259" key="15">
    <source>
        <dbReference type="PROSITE" id="PS51371"/>
    </source>
</evidence>
<keyword evidence="6 9" id="KW-0630">Potassium</keyword>
<dbReference type="SUPFAM" id="SSF54631">
    <property type="entry name" value="CBS-domain pair"/>
    <property type="match status" value="1"/>
</dbReference>
<evidence type="ECO:0000256" key="10">
    <source>
        <dbReference type="PIRSR" id="PIRSR000130-3"/>
    </source>
</evidence>
<dbReference type="PANTHER" id="PTHR11911:SF111">
    <property type="entry name" value="INOSINE-5'-MONOPHOSPHATE DEHYDROGENASE"/>
    <property type="match status" value="1"/>
</dbReference>
<evidence type="ECO:0000256" key="2">
    <source>
        <dbReference type="ARBA" id="ARBA00011881"/>
    </source>
</evidence>
<evidence type="ECO:0000256" key="1">
    <source>
        <dbReference type="ARBA" id="ARBA00005502"/>
    </source>
</evidence>
<dbReference type="GO" id="GO:0046872">
    <property type="term" value="F:metal ion binding"/>
    <property type="evidence" value="ECO:0007669"/>
    <property type="project" value="UniProtKB-UniRule"/>
</dbReference>
<feature type="binding site" description="in other chain" evidence="9 11">
    <location>
        <position position="306"/>
    </location>
    <ligand>
        <name>K(+)</name>
        <dbReference type="ChEBI" id="CHEBI:29103"/>
        <note>ligand shared between two tetrameric partners</note>
    </ligand>
</feature>
<evidence type="ECO:0000256" key="12">
    <source>
        <dbReference type="PROSITE-ProRule" id="PRU00703"/>
    </source>
</evidence>
<evidence type="ECO:0000256" key="9">
    <source>
        <dbReference type="HAMAP-Rule" id="MF_01964"/>
    </source>
</evidence>
<dbReference type="Gene3D" id="3.20.20.70">
    <property type="entry name" value="Aldolase class I"/>
    <property type="match status" value="1"/>
</dbReference>
<dbReference type="InterPro" id="IPR001093">
    <property type="entry name" value="IMP_DH_GMPRt"/>
</dbReference>
<dbReference type="HAMAP" id="MF_01964">
    <property type="entry name" value="IMPDH"/>
    <property type="match status" value="1"/>
</dbReference>
<sequence length="480" mass="51501">MSIREGLTFDDVLLLPRHSAVFSRKDVSTSAKLSRHITLNVPLISANMDTVTESAMARAMAKLGGIGIIHRFLSLERQVEEVRRVKRAENVIIEDPFTVSPDITLGEAKSFMRREGTSGVLVVKMKGGKKQLVGILTRRDLLFETDDRQKVSSLMSKKLVTARPDVTLEKAKNILHDYRIEKLPLTTKDGYLVGLITLKDIVERMQNPTSSKDKKGRLMVGAAVGVKEDTLERTDALLKAGADVIVIDVAHGHNSRAIETTKLLCKTFGSKIEIVAGNIATPEAARDLVKAGADGVKVGIGPGAACTTRLVTGVGVPQLSAIMDVAKEAKKLGIPFIADGGIKNSGDLAKALAAGADTAMIGNLLAGTKESPGEYILERGIAYKYYRGMASYEATAEKTRLDQTGGMGGQGDGFFRSPEGTSGRVPYRGEASMVVTDLVSGLRSSMSYLGAKNLNEFQKNAEFIRQTPAGMSESGPHGVR</sequence>